<feature type="domain" description="TonB C-terminal" evidence="6">
    <location>
        <begin position="48"/>
        <end position="141"/>
    </location>
</feature>
<dbReference type="InterPro" id="IPR006260">
    <property type="entry name" value="TonB/TolA_C"/>
</dbReference>
<dbReference type="GO" id="GO:0016020">
    <property type="term" value="C:membrane"/>
    <property type="evidence" value="ECO:0007669"/>
    <property type="project" value="UniProtKB-SubCell"/>
</dbReference>
<keyword evidence="5" id="KW-0732">Signal</keyword>
<keyword evidence="4" id="KW-0472">Membrane</keyword>
<dbReference type="OrthoDB" id="9792439at2"/>
<dbReference type="EMBL" id="NEVU01000002">
    <property type="protein sequence ID" value="OZI74818.1"/>
    <property type="molecule type" value="Genomic_DNA"/>
</dbReference>
<feature type="chain" id="PRO_5013238203" evidence="5">
    <location>
        <begin position="24"/>
        <end position="141"/>
    </location>
</feature>
<keyword evidence="3" id="KW-1133">Transmembrane helix</keyword>
<evidence type="ECO:0000313" key="7">
    <source>
        <dbReference type="EMBL" id="OZI74818.1"/>
    </source>
</evidence>
<dbReference type="Proteomes" id="UP000216429">
    <property type="component" value="Unassembled WGS sequence"/>
</dbReference>
<dbReference type="NCBIfam" id="TIGR01352">
    <property type="entry name" value="tonB_Cterm"/>
    <property type="match status" value="1"/>
</dbReference>
<dbReference type="SUPFAM" id="SSF74653">
    <property type="entry name" value="TolA/TonB C-terminal domain"/>
    <property type="match status" value="1"/>
</dbReference>
<protein>
    <submittedName>
        <fullName evidence="7">Energy transducer TonB</fullName>
    </submittedName>
</protein>
<comment type="caution">
    <text evidence="7">The sequence shown here is derived from an EMBL/GenBank/DDBJ whole genome shotgun (WGS) entry which is preliminary data.</text>
</comment>
<dbReference type="AlphaFoldDB" id="A0A261VL02"/>
<dbReference type="Pfam" id="PF03544">
    <property type="entry name" value="TonB_C"/>
    <property type="match status" value="1"/>
</dbReference>
<proteinExistence type="predicted"/>
<feature type="signal peptide" evidence="5">
    <location>
        <begin position="1"/>
        <end position="23"/>
    </location>
</feature>
<comment type="subcellular location">
    <subcellularLocation>
        <location evidence="1">Membrane</location>
        <topology evidence="1">Single-pass membrane protein</topology>
    </subcellularLocation>
</comment>
<evidence type="ECO:0000256" key="3">
    <source>
        <dbReference type="ARBA" id="ARBA00022989"/>
    </source>
</evidence>
<reference evidence="8" key="1">
    <citation type="submission" date="2017-05" db="EMBL/GenBank/DDBJ databases">
        <title>Complete and WGS of Bordetella genogroups.</title>
        <authorList>
            <person name="Spilker T."/>
            <person name="Lipuma J."/>
        </authorList>
    </citation>
    <scope>NUCLEOTIDE SEQUENCE [LARGE SCALE GENOMIC DNA]</scope>
    <source>
        <strain evidence="8">AU6712</strain>
    </source>
</reference>
<dbReference type="GO" id="GO:0055085">
    <property type="term" value="P:transmembrane transport"/>
    <property type="evidence" value="ECO:0007669"/>
    <property type="project" value="InterPro"/>
</dbReference>
<keyword evidence="8" id="KW-1185">Reference proteome</keyword>
<keyword evidence="2" id="KW-0812">Transmembrane</keyword>
<dbReference type="RefSeq" id="WP_094812804.1">
    <property type="nucleotide sequence ID" value="NZ_NEVU01000002.1"/>
</dbReference>
<evidence type="ECO:0000256" key="4">
    <source>
        <dbReference type="ARBA" id="ARBA00023136"/>
    </source>
</evidence>
<dbReference type="InterPro" id="IPR037682">
    <property type="entry name" value="TonB_C"/>
</dbReference>
<organism evidence="7 8">
    <name type="scientific">Bordetella genomosp. 12</name>
    <dbReference type="NCBI Taxonomy" id="463035"/>
    <lineage>
        <taxon>Bacteria</taxon>
        <taxon>Pseudomonadati</taxon>
        <taxon>Pseudomonadota</taxon>
        <taxon>Betaproteobacteria</taxon>
        <taxon>Burkholderiales</taxon>
        <taxon>Alcaligenaceae</taxon>
        <taxon>Bordetella</taxon>
    </lineage>
</organism>
<evidence type="ECO:0000256" key="1">
    <source>
        <dbReference type="ARBA" id="ARBA00004167"/>
    </source>
</evidence>
<gene>
    <name evidence="7" type="ORF">CAL22_10255</name>
</gene>
<evidence type="ECO:0000259" key="6">
    <source>
        <dbReference type="PROSITE" id="PS52015"/>
    </source>
</evidence>
<evidence type="ECO:0000313" key="8">
    <source>
        <dbReference type="Proteomes" id="UP000216429"/>
    </source>
</evidence>
<sequence length="141" mass="15340">MSLPALGVCFVLCLSFLSAAAVAQTPVPDTPAAVPRVRQQMHLTFAEEGTGVQRTIGWYRPAYPAKARRLLQEGTVTLRIEMDPAGEHRVEIAQSSGWPMLDQSALEAMSGLAIDDGPPLLRRTRFRLPVRFVLAPPPPAP</sequence>
<evidence type="ECO:0000256" key="5">
    <source>
        <dbReference type="SAM" id="SignalP"/>
    </source>
</evidence>
<accession>A0A261VL02</accession>
<name>A0A261VL02_9BORD</name>
<dbReference type="Gene3D" id="3.30.1150.10">
    <property type="match status" value="1"/>
</dbReference>
<evidence type="ECO:0000256" key="2">
    <source>
        <dbReference type="ARBA" id="ARBA00022692"/>
    </source>
</evidence>
<dbReference type="PROSITE" id="PS52015">
    <property type="entry name" value="TONB_CTD"/>
    <property type="match status" value="1"/>
</dbReference>